<dbReference type="NCBIfam" id="NF006136">
    <property type="entry name" value="PRK08285.1"/>
    <property type="match status" value="1"/>
</dbReference>
<comment type="similarity">
    <text evidence="2">Belongs to the CobH/CbiC family.</text>
</comment>
<dbReference type="STRING" id="991905.SL003B_3899"/>
<evidence type="ECO:0000259" key="5">
    <source>
        <dbReference type="Pfam" id="PF02570"/>
    </source>
</evidence>
<dbReference type="OrthoDB" id="9780708at2"/>
<dbReference type="Proteomes" id="UP000008130">
    <property type="component" value="Chromosome"/>
</dbReference>
<dbReference type="GO" id="GO:0016993">
    <property type="term" value="F:precorrin-8X methylmutase activity"/>
    <property type="evidence" value="ECO:0007669"/>
    <property type="project" value="InterPro"/>
</dbReference>
<evidence type="ECO:0000256" key="1">
    <source>
        <dbReference type="ARBA" id="ARBA00004953"/>
    </source>
</evidence>
<reference evidence="6 7" key="1">
    <citation type="journal article" date="2011" name="J. Bacteriol.">
        <title>Complete genome sequence of Polymorphum gilvum SL003B-26A1T, a crude oil-degrading bacterium from oil-polluted saline soil.</title>
        <authorList>
            <person name="Li S.G."/>
            <person name="Tang Y.Q."/>
            <person name="Nie Y."/>
            <person name="Cai M."/>
            <person name="Wu X.L."/>
        </authorList>
    </citation>
    <scope>NUCLEOTIDE SEQUENCE [LARGE SCALE GENOMIC DNA]</scope>
    <source>
        <strain evidence="7">LMG 25793 / CGMCC 1.9160 / SL003B-26A1</strain>
    </source>
</reference>
<comment type="pathway">
    <text evidence="1">Cofactor biosynthesis; adenosylcobalamin biosynthesis.</text>
</comment>
<name>F2J5E9_POLGS</name>
<evidence type="ECO:0000313" key="7">
    <source>
        <dbReference type="Proteomes" id="UP000008130"/>
    </source>
</evidence>
<keyword evidence="4" id="KW-0413">Isomerase</keyword>
<sequence length="219" mass="22699">MTEPASPPIYDYEHDPAAIYRQSFAIVRHEAELGILPAYLQSVAVRLIHACGMIDIVSDLAWSADVVARARTALAAGAPVLTDVEMVAYGIIRSRLPAQNAVLCTLNDPAVPEMAARLGTTRSAAAVELWRDRLAGAVVAIGNAPTALFHLLEGLAAGWPKPAAILGFPVGFVGAAEAKLALSDNPFAVPYLTLAGRRGGSALAAAAVNALAAGVPEED</sequence>
<evidence type="ECO:0000256" key="3">
    <source>
        <dbReference type="ARBA" id="ARBA00022573"/>
    </source>
</evidence>
<dbReference type="eggNOG" id="COG2082">
    <property type="taxonomic scope" value="Bacteria"/>
</dbReference>
<dbReference type="EMBL" id="CP002568">
    <property type="protein sequence ID" value="ADZ72319.1"/>
    <property type="molecule type" value="Genomic_DNA"/>
</dbReference>
<dbReference type="Gene3D" id="3.40.50.10230">
    <property type="entry name" value="Cobalamin biosynthesis CobH/CbiC, precorrin-8X methylmutase"/>
    <property type="match status" value="1"/>
</dbReference>
<dbReference type="GO" id="GO:0008168">
    <property type="term" value="F:methyltransferase activity"/>
    <property type="evidence" value="ECO:0007669"/>
    <property type="project" value="UniProtKB-KW"/>
</dbReference>
<gene>
    <name evidence="6" type="primary">cobH</name>
    <name evidence="6" type="ordered locus">SL003B_3899</name>
</gene>
<dbReference type="HOGENOM" id="CLU_084703_0_0_5"/>
<keyword evidence="6" id="KW-0808">Transferase</keyword>
<keyword evidence="6" id="KW-0489">Methyltransferase</keyword>
<dbReference type="PANTHER" id="PTHR43588:SF1">
    <property type="entry name" value="COBALT-PRECORRIN-8 METHYLMUTASE"/>
    <property type="match status" value="1"/>
</dbReference>
<dbReference type="UniPathway" id="UPA00148"/>
<dbReference type="RefSeq" id="WP_013654628.1">
    <property type="nucleotide sequence ID" value="NC_015259.1"/>
</dbReference>
<protein>
    <submittedName>
        <fullName evidence="6">Precorrin-2 c(20)-methyltransferase protein</fullName>
    </submittedName>
</protein>
<evidence type="ECO:0000256" key="2">
    <source>
        <dbReference type="ARBA" id="ARBA00009774"/>
    </source>
</evidence>
<keyword evidence="7" id="KW-1185">Reference proteome</keyword>
<dbReference type="PATRIC" id="fig|991905.3.peg.4018"/>
<keyword evidence="3" id="KW-0169">Cobalamin biosynthesis</keyword>
<dbReference type="GO" id="GO:0009236">
    <property type="term" value="P:cobalamin biosynthetic process"/>
    <property type="evidence" value="ECO:0007669"/>
    <property type="project" value="UniProtKB-UniPathway"/>
</dbReference>
<dbReference type="PANTHER" id="PTHR43588">
    <property type="entry name" value="COBALT-PRECORRIN-8 METHYLMUTASE"/>
    <property type="match status" value="1"/>
</dbReference>
<dbReference type="InterPro" id="IPR003722">
    <property type="entry name" value="Cbl_synth_CobH/CbiC"/>
</dbReference>
<dbReference type="InterPro" id="IPR036588">
    <property type="entry name" value="CobH/CbiC_sf"/>
</dbReference>
<proteinExistence type="inferred from homology"/>
<feature type="domain" description="Cobalamin biosynthesis precorrin-8X methylmutase CobH/CbiC" evidence="5">
    <location>
        <begin position="19"/>
        <end position="212"/>
    </location>
</feature>
<dbReference type="KEGG" id="pgv:SL003B_3899"/>
<dbReference type="AlphaFoldDB" id="F2J5E9"/>
<organism evidence="6 7">
    <name type="scientific">Polymorphum gilvum (strain LMG 25793 / CGMCC 1.9160 / SL003B-26A1)</name>
    <dbReference type="NCBI Taxonomy" id="991905"/>
    <lineage>
        <taxon>Bacteria</taxon>
        <taxon>Pseudomonadati</taxon>
        <taxon>Pseudomonadota</taxon>
        <taxon>Alphaproteobacteria</taxon>
        <taxon>Rhodobacterales</taxon>
        <taxon>Paracoccaceae</taxon>
        <taxon>Polymorphum</taxon>
    </lineage>
</organism>
<evidence type="ECO:0000313" key="6">
    <source>
        <dbReference type="EMBL" id="ADZ72319.1"/>
    </source>
</evidence>
<dbReference type="GO" id="GO:0032259">
    <property type="term" value="P:methylation"/>
    <property type="evidence" value="ECO:0007669"/>
    <property type="project" value="UniProtKB-KW"/>
</dbReference>
<dbReference type="Pfam" id="PF02570">
    <property type="entry name" value="CbiC"/>
    <property type="match status" value="1"/>
</dbReference>
<accession>F2J5E9</accession>
<dbReference type="SUPFAM" id="SSF63965">
    <property type="entry name" value="Precorrin-8X methylmutase CbiC/CobH"/>
    <property type="match status" value="1"/>
</dbReference>
<evidence type="ECO:0000256" key="4">
    <source>
        <dbReference type="ARBA" id="ARBA00023235"/>
    </source>
</evidence>